<organism evidence="2 3">
    <name type="scientific">Paenibacillus alvei</name>
    <name type="common">Bacillus alvei</name>
    <dbReference type="NCBI Taxonomy" id="44250"/>
    <lineage>
        <taxon>Bacteria</taxon>
        <taxon>Bacillati</taxon>
        <taxon>Bacillota</taxon>
        <taxon>Bacilli</taxon>
        <taxon>Bacillales</taxon>
        <taxon>Paenibacillaceae</taxon>
        <taxon>Paenibacillus</taxon>
    </lineage>
</organism>
<dbReference type="EMBL" id="LS992241">
    <property type="protein sequence ID" value="SYX83348.1"/>
    <property type="molecule type" value="Genomic_DNA"/>
</dbReference>
<dbReference type="AlphaFoldDB" id="A0A383R8S5"/>
<reference evidence="3" key="1">
    <citation type="submission" date="2018-08" db="EMBL/GenBank/DDBJ databases">
        <authorList>
            <person name="Chevrot R."/>
        </authorList>
    </citation>
    <scope>NUCLEOTIDE SEQUENCE [LARGE SCALE GENOMIC DNA]</scope>
</reference>
<name>A0A383R8S5_PAEAL</name>
<keyword evidence="1" id="KW-1133">Transmembrane helix</keyword>
<dbReference type="Proteomes" id="UP000304148">
    <property type="component" value="Chromosome"/>
</dbReference>
<evidence type="ECO:0000256" key="1">
    <source>
        <dbReference type="SAM" id="Phobius"/>
    </source>
</evidence>
<feature type="transmembrane region" description="Helical" evidence="1">
    <location>
        <begin position="9"/>
        <end position="30"/>
    </location>
</feature>
<sequence length="74" mass="8347">MDRRIKRRLCALLICCIVCGIAVIVFLMQLKGNKDSTYMGATLFAVMLSLFFIVGNTAVLISLLAQRQARRRIQ</sequence>
<keyword evidence="1" id="KW-0472">Membrane</keyword>
<feature type="transmembrane region" description="Helical" evidence="1">
    <location>
        <begin position="42"/>
        <end position="65"/>
    </location>
</feature>
<evidence type="ECO:0000313" key="2">
    <source>
        <dbReference type="EMBL" id="SYX83348.1"/>
    </source>
</evidence>
<keyword evidence="1" id="KW-0812">Transmembrane</keyword>
<protein>
    <submittedName>
        <fullName evidence="2">Uncharacterized protein</fullName>
    </submittedName>
</protein>
<accession>A0A383R8S5</accession>
<gene>
    <name evidence="2" type="ORF">PBLR_11770</name>
</gene>
<dbReference type="RefSeq" id="WP_138185464.1">
    <property type="nucleotide sequence ID" value="NZ_LS992241.1"/>
</dbReference>
<evidence type="ECO:0000313" key="3">
    <source>
        <dbReference type="Proteomes" id="UP000304148"/>
    </source>
</evidence>
<proteinExistence type="predicted"/>